<protein>
    <submittedName>
        <fullName evidence="2">SagB/ThcOx family dehydrogenase</fullName>
    </submittedName>
</protein>
<dbReference type="CDD" id="cd02142">
    <property type="entry name" value="McbC_SagB-like_oxidoreductase"/>
    <property type="match status" value="1"/>
</dbReference>
<sequence>MDVIKRELRNKIGSNSRMPLKNDSLLCELFHENSKFTATSAKRAGKAMQALNHKPEVLSMMSQSYKVYSLAPKIALSLPTPNNNLEKTIVKRRSLREYSGEYITLEQLTRLLYFAYGRTSGEQFRAVASGGALYPLEIYSIVFRVAGLEQGIYHYGADNHVLHKIKTGSFSNECRQCIFMDETGVQVDTANAIIILTALFERSTTKYGDRGYRMTLMEAGEVAQAISLKAVDENLGCCLLGGFLDDKVNQLIGIDGTVESTLLPIVIGTPNK</sequence>
<dbReference type="InterPro" id="IPR052544">
    <property type="entry name" value="Bacteriocin_Proc_Enz"/>
</dbReference>
<proteinExistence type="predicted"/>
<dbReference type="InterPro" id="IPR029479">
    <property type="entry name" value="Nitroreductase"/>
</dbReference>
<organism evidence="2 3">
    <name type="scientific">Spartinivicinus poritis</name>
    <dbReference type="NCBI Taxonomy" id="2994640"/>
    <lineage>
        <taxon>Bacteria</taxon>
        <taxon>Pseudomonadati</taxon>
        <taxon>Pseudomonadota</taxon>
        <taxon>Gammaproteobacteria</taxon>
        <taxon>Oceanospirillales</taxon>
        <taxon>Zooshikellaceae</taxon>
        <taxon>Spartinivicinus</taxon>
    </lineage>
</organism>
<dbReference type="PANTHER" id="PTHR43745:SF2">
    <property type="entry name" value="NITROREDUCTASE MJ1384-RELATED"/>
    <property type="match status" value="1"/>
</dbReference>
<dbReference type="RefSeq" id="WP_274691158.1">
    <property type="nucleotide sequence ID" value="NZ_JAPMOU010000044.1"/>
</dbReference>
<dbReference type="InterPro" id="IPR000415">
    <property type="entry name" value="Nitroreductase-like"/>
</dbReference>
<dbReference type="Gene3D" id="3.40.109.10">
    <property type="entry name" value="NADH Oxidase"/>
    <property type="match status" value="1"/>
</dbReference>
<feature type="domain" description="Nitroreductase" evidence="1">
    <location>
        <begin position="89"/>
        <end position="263"/>
    </location>
</feature>
<name>A0ABT5UF82_9GAMM</name>
<gene>
    <name evidence="2" type="ORF">ORQ98_23080</name>
</gene>
<keyword evidence="3" id="KW-1185">Reference proteome</keyword>
<dbReference type="SUPFAM" id="SSF55469">
    <property type="entry name" value="FMN-dependent nitroreductase-like"/>
    <property type="match status" value="1"/>
</dbReference>
<dbReference type="PANTHER" id="PTHR43745">
    <property type="entry name" value="NITROREDUCTASE MJ1384-RELATED"/>
    <property type="match status" value="1"/>
</dbReference>
<dbReference type="EMBL" id="JAPMOU010000044">
    <property type="protein sequence ID" value="MDE1464850.1"/>
    <property type="molecule type" value="Genomic_DNA"/>
</dbReference>
<dbReference type="InterPro" id="IPR020051">
    <property type="entry name" value="SagB-type_dehydrogenase"/>
</dbReference>
<dbReference type="NCBIfam" id="TIGR03605">
    <property type="entry name" value="antibiot_sagB"/>
    <property type="match status" value="1"/>
</dbReference>
<comment type="caution">
    <text evidence="2">The sequence shown here is derived from an EMBL/GenBank/DDBJ whole genome shotgun (WGS) entry which is preliminary data.</text>
</comment>
<reference evidence="2 3" key="1">
    <citation type="submission" date="2022-11" db="EMBL/GenBank/DDBJ databases">
        <title>Spartinivicinus poritis sp. nov., isolated from scleractinian coral Porites lutea.</title>
        <authorList>
            <person name="Zhang G."/>
            <person name="Cai L."/>
            <person name="Wei Q."/>
        </authorList>
    </citation>
    <scope>NUCLEOTIDE SEQUENCE [LARGE SCALE GENOMIC DNA]</scope>
    <source>
        <strain evidence="2 3">A2-2</strain>
    </source>
</reference>
<dbReference type="Proteomes" id="UP001528823">
    <property type="component" value="Unassembled WGS sequence"/>
</dbReference>
<evidence type="ECO:0000313" key="3">
    <source>
        <dbReference type="Proteomes" id="UP001528823"/>
    </source>
</evidence>
<evidence type="ECO:0000259" key="1">
    <source>
        <dbReference type="Pfam" id="PF00881"/>
    </source>
</evidence>
<accession>A0ABT5UF82</accession>
<evidence type="ECO:0000313" key="2">
    <source>
        <dbReference type="EMBL" id="MDE1464850.1"/>
    </source>
</evidence>
<dbReference type="Pfam" id="PF00881">
    <property type="entry name" value="Nitroreductase"/>
    <property type="match status" value="1"/>
</dbReference>